<dbReference type="EMBL" id="BSFH01000032">
    <property type="protein sequence ID" value="GLK65139.1"/>
    <property type="molecule type" value="Genomic_DNA"/>
</dbReference>
<keyword evidence="2" id="KW-0560">Oxidoreductase</keyword>
<proteinExistence type="predicted"/>
<keyword evidence="5" id="KW-1185">Reference proteome</keyword>
<reference evidence="4" key="1">
    <citation type="journal article" date="2014" name="Int. J. Syst. Evol. Microbiol.">
        <title>Complete genome sequence of Corynebacterium casei LMG S-19264T (=DSM 44701T), isolated from a smear-ripened cheese.</title>
        <authorList>
            <consortium name="US DOE Joint Genome Institute (JGI-PGF)"/>
            <person name="Walter F."/>
            <person name="Albersmeier A."/>
            <person name="Kalinowski J."/>
            <person name="Ruckert C."/>
        </authorList>
    </citation>
    <scope>NUCLEOTIDE SEQUENCE</scope>
    <source>
        <strain evidence="4">VKM B-2222</strain>
    </source>
</reference>
<organism evidence="4 5">
    <name type="scientific">Paracoccus kondratievae</name>
    <dbReference type="NCBI Taxonomy" id="135740"/>
    <lineage>
        <taxon>Bacteria</taxon>
        <taxon>Pseudomonadati</taxon>
        <taxon>Pseudomonadota</taxon>
        <taxon>Alphaproteobacteria</taxon>
        <taxon>Rhodobacterales</taxon>
        <taxon>Paracoccaceae</taxon>
        <taxon>Paracoccus</taxon>
    </lineage>
</organism>
<dbReference type="GO" id="GO:0016491">
    <property type="term" value="F:oxidoreductase activity"/>
    <property type="evidence" value="ECO:0007669"/>
    <property type="project" value="UniProtKB-KW"/>
</dbReference>
<feature type="domain" description="FAD-dependent oxidoreductase 2 FAD-binding" evidence="3">
    <location>
        <begin position="9"/>
        <end position="93"/>
    </location>
</feature>
<name>A0AAD3P088_9RHOB</name>
<evidence type="ECO:0000313" key="4">
    <source>
        <dbReference type="EMBL" id="GLK65139.1"/>
    </source>
</evidence>
<evidence type="ECO:0000259" key="3">
    <source>
        <dbReference type="Pfam" id="PF00890"/>
    </source>
</evidence>
<evidence type="ECO:0000256" key="1">
    <source>
        <dbReference type="ARBA" id="ARBA00022630"/>
    </source>
</evidence>
<protein>
    <recommendedName>
        <fullName evidence="3">FAD-dependent oxidoreductase 2 FAD-binding domain-containing protein</fullName>
    </recommendedName>
</protein>
<gene>
    <name evidence="4" type="ORF">GCM10017635_26100</name>
</gene>
<dbReference type="AlphaFoldDB" id="A0AAD3P088"/>
<dbReference type="Proteomes" id="UP001143349">
    <property type="component" value="Unassembled WGS sequence"/>
</dbReference>
<dbReference type="Pfam" id="PF00890">
    <property type="entry name" value="FAD_binding_2"/>
    <property type="match status" value="1"/>
</dbReference>
<reference evidence="4" key="2">
    <citation type="submission" date="2023-01" db="EMBL/GenBank/DDBJ databases">
        <authorList>
            <person name="Sun Q."/>
            <person name="Evtushenko L."/>
        </authorList>
    </citation>
    <scope>NUCLEOTIDE SEQUENCE</scope>
    <source>
        <strain evidence="4">VKM B-2222</strain>
    </source>
</reference>
<dbReference type="Gene3D" id="3.50.50.60">
    <property type="entry name" value="FAD/NAD(P)-binding domain"/>
    <property type="match status" value="1"/>
</dbReference>
<dbReference type="InterPro" id="IPR003953">
    <property type="entry name" value="FAD-dep_OxRdtase_2_FAD-bd"/>
</dbReference>
<comment type="caution">
    <text evidence="4">The sequence shown here is derived from an EMBL/GenBank/DDBJ whole genome shotgun (WGS) entry which is preliminary data.</text>
</comment>
<evidence type="ECO:0000256" key="2">
    <source>
        <dbReference type="ARBA" id="ARBA00023002"/>
    </source>
</evidence>
<accession>A0AAD3P088</accession>
<dbReference type="RefSeq" id="WP_264675562.1">
    <property type="nucleotide sequence ID" value="NZ_BSFH01000032.1"/>
</dbReference>
<evidence type="ECO:0000313" key="5">
    <source>
        <dbReference type="Proteomes" id="UP001143349"/>
    </source>
</evidence>
<keyword evidence="1" id="KW-0285">Flavoprotein</keyword>
<dbReference type="InterPro" id="IPR036188">
    <property type="entry name" value="FAD/NAD-bd_sf"/>
</dbReference>
<sequence>MARRAQSFDHVRRGLLHYSMSPVSGTGGGIAAAAAFGANFVDTNPNGGFWPPVLLLRNADGSMRPFPHLFLDRAKTGVIAVGHDGRRFVNEASS</sequence>